<reference evidence="3" key="1">
    <citation type="submission" date="2020-11" db="EMBL/GenBank/DDBJ databases">
        <authorList>
            <person name="Tran Van P."/>
        </authorList>
    </citation>
    <scope>NUCLEOTIDE SEQUENCE</scope>
</reference>
<feature type="chain" id="PRO_5030815790" evidence="2">
    <location>
        <begin position="19"/>
        <end position="244"/>
    </location>
</feature>
<evidence type="ECO:0000256" key="2">
    <source>
        <dbReference type="SAM" id="SignalP"/>
    </source>
</evidence>
<protein>
    <submittedName>
        <fullName evidence="3">Uncharacterized protein</fullName>
    </submittedName>
</protein>
<feature type="compositionally biased region" description="Low complexity" evidence="1">
    <location>
        <begin position="144"/>
        <end position="159"/>
    </location>
</feature>
<sequence>MEIMDVLWVSTLVLLSHGASLKGLEQLNIYDQRQNGTYNVQFHLKDVEILAIVGGQMDEESSYNDEYNYDYHDPVEPSAPTIEPEVVLANLTNLITTEAPSTSNLTQSSNTSHEVGNSTNCKDTEKEIPANGSANSHNIYLMQKPTASSNASSSNSGPEKSSEDNASSNPSAHAHNVRRKKRRCDPGFLRDNEGGCRKASGRPLVQLPTAFYYLFRLYAHVRTTLSSFQRRKAQTDSTRYMILP</sequence>
<evidence type="ECO:0000256" key="1">
    <source>
        <dbReference type="SAM" id="MobiDB-lite"/>
    </source>
</evidence>
<feature type="compositionally biased region" description="Low complexity" evidence="1">
    <location>
        <begin position="101"/>
        <end position="112"/>
    </location>
</feature>
<evidence type="ECO:0000313" key="3">
    <source>
        <dbReference type="EMBL" id="CAD7443739.1"/>
    </source>
</evidence>
<proteinExistence type="predicted"/>
<gene>
    <name evidence="3" type="ORF">TBIB3V08_LOCUS6138</name>
</gene>
<keyword evidence="2" id="KW-0732">Signal</keyword>
<feature type="compositionally biased region" description="Basic and acidic residues" evidence="1">
    <location>
        <begin position="184"/>
        <end position="196"/>
    </location>
</feature>
<name>A0A7R9EZ30_9NEOP</name>
<dbReference type="AlphaFoldDB" id="A0A7R9EZ30"/>
<accession>A0A7R9EZ30</accession>
<organism evidence="3">
    <name type="scientific">Timema bartmani</name>
    <dbReference type="NCBI Taxonomy" id="61472"/>
    <lineage>
        <taxon>Eukaryota</taxon>
        <taxon>Metazoa</taxon>
        <taxon>Ecdysozoa</taxon>
        <taxon>Arthropoda</taxon>
        <taxon>Hexapoda</taxon>
        <taxon>Insecta</taxon>
        <taxon>Pterygota</taxon>
        <taxon>Neoptera</taxon>
        <taxon>Polyneoptera</taxon>
        <taxon>Phasmatodea</taxon>
        <taxon>Timematodea</taxon>
        <taxon>Timematoidea</taxon>
        <taxon>Timematidae</taxon>
        <taxon>Timema</taxon>
    </lineage>
</organism>
<feature type="signal peptide" evidence="2">
    <location>
        <begin position="1"/>
        <end position="18"/>
    </location>
</feature>
<feature type="region of interest" description="Disordered" evidence="1">
    <location>
        <begin position="99"/>
        <end position="201"/>
    </location>
</feature>
<dbReference type="EMBL" id="OD566306">
    <property type="protein sequence ID" value="CAD7443739.1"/>
    <property type="molecule type" value="Genomic_DNA"/>
</dbReference>